<dbReference type="RefSeq" id="WP_189940888.1">
    <property type="nucleotide sequence ID" value="NZ_BMSX01000015.1"/>
</dbReference>
<protein>
    <submittedName>
        <fullName evidence="1">Uncharacterized protein</fullName>
    </submittedName>
</protein>
<gene>
    <name evidence="1" type="ORF">GCM10010251_60120</name>
</gene>
<sequence length="168" mass="19291">MTTTADVRLRHIVEQSAVALTDADGRFHKRHLTDAVREQLAREDLDPHVKAAALDKLAQSLVTGFGEHRNPRRRRSGTLFHPQDIVKLGTGIWVWMDRATDSDLLEWSRLSRRNRARVDLADAEVQDYVDQRIDAFRAHADVVYLGDLERVVFGWAEDHADQTDLRRS</sequence>
<dbReference type="Proteomes" id="UP000658320">
    <property type="component" value="Unassembled WGS sequence"/>
</dbReference>
<evidence type="ECO:0000313" key="1">
    <source>
        <dbReference type="EMBL" id="GGR35672.1"/>
    </source>
</evidence>
<organism evidence="1 2">
    <name type="scientific">Streptomyces aurantiogriseus</name>
    <dbReference type="NCBI Taxonomy" id="66870"/>
    <lineage>
        <taxon>Bacteria</taxon>
        <taxon>Bacillati</taxon>
        <taxon>Actinomycetota</taxon>
        <taxon>Actinomycetes</taxon>
        <taxon>Kitasatosporales</taxon>
        <taxon>Streptomycetaceae</taxon>
        <taxon>Streptomyces</taxon>
    </lineage>
</organism>
<name>A0A918KVR9_9ACTN</name>
<keyword evidence="2" id="KW-1185">Reference proteome</keyword>
<reference evidence="1" key="2">
    <citation type="submission" date="2020-09" db="EMBL/GenBank/DDBJ databases">
        <authorList>
            <person name="Sun Q."/>
            <person name="Ohkuma M."/>
        </authorList>
    </citation>
    <scope>NUCLEOTIDE SEQUENCE</scope>
    <source>
        <strain evidence="1">JCM 4346</strain>
    </source>
</reference>
<dbReference type="EMBL" id="BMSX01000015">
    <property type="protein sequence ID" value="GGR35672.1"/>
    <property type="molecule type" value="Genomic_DNA"/>
</dbReference>
<dbReference type="AlphaFoldDB" id="A0A918KVR9"/>
<accession>A0A918KVR9</accession>
<reference evidence="1" key="1">
    <citation type="journal article" date="2014" name="Int. J. Syst. Evol. Microbiol.">
        <title>Complete genome sequence of Corynebacterium casei LMG S-19264T (=DSM 44701T), isolated from a smear-ripened cheese.</title>
        <authorList>
            <consortium name="US DOE Joint Genome Institute (JGI-PGF)"/>
            <person name="Walter F."/>
            <person name="Albersmeier A."/>
            <person name="Kalinowski J."/>
            <person name="Ruckert C."/>
        </authorList>
    </citation>
    <scope>NUCLEOTIDE SEQUENCE</scope>
    <source>
        <strain evidence="1">JCM 4346</strain>
    </source>
</reference>
<evidence type="ECO:0000313" key="2">
    <source>
        <dbReference type="Proteomes" id="UP000658320"/>
    </source>
</evidence>
<proteinExistence type="predicted"/>
<comment type="caution">
    <text evidence="1">The sequence shown here is derived from an EMBL/GenBank/DDBJ whole genome shotgun (WGS) entry which is preliminary data.</text>
</comment>